<dbReference type="PANTHER" id="PTHR47481:SF31">
    <property type="entry name" value="OS01G0873500 PROTEIN"/>
    <property type="match status" value="1"/>
</dbReference>
<evidence type="ECO:0000313" key="2">
    <source>
        <dbReference type="Proteomes" id="UP000323000"/>
    </source>
</evidence>
<evidence type="ECO:0008006" key="3">
    <source>
        <dbReference type="Google" id="ProtNLM"/>
    </source>
</evidence>
<dbReference type="OrthoDB" id="1845088at2759"/>
<evidence type="ECO:0000313" key="1">
    <source>
        <dbReference type="EMBL" id="TXG72755.1"/>
    </source>
</evidence>
<dbReference type="AlphaFoldDB" id="A0A5C7IU88"/>
<name>A0A5C7IU88_9ROSI</name>
<dbReference type="Pfam" id="PF14223">
    <property type="entry name" value="Retrotran_gag_2"/>
    <property type="match status" value="1"/>
</dbReference>
<comment type="caution">
    <text evidence="1">The sequence shown here is derived from an EMBL/GenBank/DDBJ whole genome shotgun (WGS) entry which is preliminary data.</text>
</comment>
<dbReference type="Proteomes" id="UP000323000">
    <property type="component" value="Chromosome 1"/>
</dbReference>
<reference evidence="2" key="1">
    <citation type="journal article" date="2019" name="Gigascience">
        <title>De novo genome assembly of the endangered Acer yangbiense, a plant species with extremely small populations endemic to Yunnan Province, China.</title>
        <authorList>
            <person name="Yang J."/>
            <person name="Wariss H.M."/>
            <person name="Tao L."/>
            <person name="Zhang R."/>
            <person name="Yun Q."/>
            <person name="Hollingsworth P."/>
            <person name="Dao Z."/>
            <person name="Luo G."/>
            <person name="Guo H."/>
            <person name="Ma Y."/>
            <person name="Sun W."/>
        </authorList>
    </citation>
    <scope>NUCLEOTIDE SEQUENCE [LARGE SCALE GENOMIC DNA]</scope>
    <source>
        <strain evidence="2">cv. Malutang</strain>
    </source>
</reference>
<sequence>MQHDAHCTTQKVWENLRVMFLEQSQTRFDLLKSDLQTITKGTSSISDYLNRLKHIADSLAALQHPVPNKELVAHAFNGLGPEYTNFVVMMENLEHTSTFLELRS</sequence>
<dbReference type="EMBL" id="VAHF01000001">
    <property type="protein sequence ID" value="TXG72755.1"/>
    <property type="molecule type" value="Genomic_DNA"/>
</dbReference>
<keyword evidence="2" id="KW-1185">Reference proteome</keyword>
<accession>A0A5C7IU88</accession>
<protein>
    <recommendedName>
        <fullName evidence="3">Retrotransposon gag domain-containing protein</fullName>
    </recommendedName>
</protein>
<gene>
    <name evidence="1" type="ORF">EZV62_001334</name>
</gene>
<organism evidence="1 2">
    <name type="scientific">Acer yangbiense</name>
    <dbReference type="NCBI Taxonomy" id="1000413"/>
    <lineage>
        <taxon>Eukaryota</taxon>
        <taxon>Viridiplantae</taxon>
        <taxon>Streptophyta</taxon>
        <taxon>Embryophyta</taxon>
        <taxon>Tracheophyta</taxon>
        <taxon>Spermatophyta</taxon>
        <taxon>Magnoliopsida</taxon>
        <taxon>eudicotyledons</taxon>
        <taxon>Gunneridae</taxon>
        <taxon>Pentapetalae</taxon>
        <taxon>rosids</taxon>
        <taxon>malvids</taxon>
        <taxon>Sapindales</taxon>
        <taxon>Sapindaceae</taxon>
        <taxon>Hippocastanoideae</taxon>
        <taxon>Acereae</taxon>
        <taxon>Acer</taxon>
    </lineage>
</organism>
<dbReference type="PANTHER" id="PTHR47481">
    <property type="match status" value="1"/>
</dbReference>
<proteinExistence type="predicted"/>